<dbReference type="InterPro" id="IPR013083">
    <property type="entry name" value="Znf_RING/FYVE/PHD"/>
</dbReference>
<feature type="non-terminal residue" evidence="5">
    <location>
        <position position="433"/>
    </location>
</feature>
<reference evidence="5 6" key="1">
    <citation type="journal article" date="2013" name="Curr. Biol.">
        <title>The Genome of the Foraminiferan Reticulomyxa filosa.</title>
        <authorList>
            <person name="Glockner G."/>
            <person name="Hulsmann N."/>
            <person name="Schleicher M."/>
            <person name="Noegel A.A."/>
            <person name="Eichinger L."/>
            <person name="Gallinger C."/>
            <person name="Pawlowski J."/>
            <person name="Sierra R."/>
            <person name="Euteneuer U."/>
            <person name="Pillet L."/>
            <person name="Moustafa A."/>
            <person name="Platzer M."/>
            <person name="Groth M."/>
            <person name="Szafranski K."/>
            <person name="Schliwa M."/>
        </authorList>
    </citation>
    <scope>NUCLEOTIDE SEQUENCE [LARGE SCALE GENOMIC DNA]</scope>
</reference>
<organism evidence="5 6">
    <name type="scientific">Reticulomyxa filosa</name>
    <dbReference type="NCBI Taxonomy" id="46433"/>
    <lineage>
        <taxon>Eukaryota</taxon>
        <taxon>Sar</taxon>
        <taxon>Rhizaria</taxon>
        <taxon>Retaria</taxon>
        <taxon>Foraminifera</taxon>
        <taxon>Monothalamids</taxon>
        <taxon>Reticulomyxidae</taxon>
        <taxon>Reticulomyxa</taxon>
    </lineage>
</organism>
<dbReference type="PROSITE" id="PS00678">
    <property type="entry name" value="WD_REPEATS_1"/>
    <property type="match status" value="2"/>
</dbReference>
<evidence type="ECO:0000256" key="2">
    <source>
        <dbReference type="ARBA" id="ARBA00022737"/>
    </source>
</evidence>
<dbReference type="PROSITE" id="PS50082">
    <property type="entry name" value="WD_REPEATS_2"/>
    <property type="match status" value="2"/>
</dbReference>
<dbReference type="AlphaFoldDB" id="X6PBI6"/>
<dbReference type="SMART" id="SM00320">
    <property type="entry name" value="WD40"/>
    <property type="match status" value="2"/>
</dbReference>
<keyword evidence="2" id="KW-0677">Repeat</keyword>
<evidence type="ECO:0000313" key="5">
    <source>
        <dbReference type="EMBL" id="ETO35042.1"/>
    </source>
</evidence>
<dbReference type="Gene3D" id="2.130.10.10">
    <property type="entry name" value="YVTN repeat-like/Quinoprotein amine dehydrogenase"/>
    <property type="match status" value="1"/>
</dbReference>
<proteinExistence type="predicted"/>
<name>X6PBI6_RETFI</name>
<dbReference type="PANTHER" id="PTHR22847:SF637">
    <property type="entry name" value="WD REPEAT DOMAIN 5B"/>
    <property type="match status" value="1"/>
</dbReference>
<dbReference type="PROSITE" id="PS50294">
    <property type="entry name" value="WD_REPEATS_REGION"/>
    <property type="match status" value="1"/>
</dbReference>
<dbReference type="Proteomes" id="UP000023152">
    <property type="component" value="Unassembled WGS sequence"/>
</dbReference>
<keyword evidence="6" id="KW-1185">Reference proteome</keyword>
<sequence>MLALNVERAEKKLENEKETFSIFGCYNKDWLLLTNKPQKLNNLTCFICKEIANNAVELHCDKHENAGQVYLIGEECLQIYLKQSNGKCPIQQHDNCEFVKSKSSRQQVLDLLVICPRQYDLKQRQLREGIKEYCENECNYKGKISEMKDHLDNSCRFISIQHIISLIKNLQSQLQAEKLQTDELKKMHLKSNTEIEKLKENDNEKNQQIQQLKQCQSAFDIRITKLEELLKNNNDEHCKKIAKFNNEIKQLKSEKEWNEKKQNEEISKINYKNLVLKQQLVCFNNLNIEIEKFKKDIPSKNQMNVHNNEDKKENVYNNQLPRSKHNSSSKLINTFNRHTECVNSIDYSTFGNGQFICSGSSDQTVRVWNIGKNKQIRSFDGHSRGVYCVKFSQYYYHNHHRNVICSSSGDKTIRFWDFKHNQQLQVFNEHTDC</sequence>
<dbReference type="InterPro" id="IPR019775">
    <property type="entry name" value="WD40_repeat_CS"/>
</dbReference>
<protein>
    <submittedName>
        <fullName evidence="5">WD-40 repeat protein</fullName>
    </submittedName>
</protein>
<dbReference type="PANTHER" id="PTHR22847">
    <property type="entry name" value="WD40 REPEAT PROTEIN"/>
    <property type="match status" value="1"/>
</dbReference>
<evidence type="ECO:0000256" key="4">
    <source>
        <dbReference type="SAM" id="Coils"/>
    </source>
</evidence>
<dbReference type="EMBL" id="ASPP01002011">
    <property type="protein sequence ID" value="ETO35042.1"/>
    <property type="molecule type" value="Genomic_DNA"/>
</dbReference>
<feature type="repeat" description="WD" evidence="3">
    <location>
        <begin position="335"/>
        <end position="378"/>
    </location>
</feature>
<dbReference type="SUPFAM" id="SSF50978">
    <property type="entry name" value="WD40 repeat-like"/>
    <property type="match status" value="1"/>
</dbReference>
<feature type="coiled-coil region" evidence="4">
    <location>
        <begin position="167"/>
        <end position="261"/>
    </location>
</feature>
<dbReference type="Gene3D" id="3.30.40.10">
    <property type="entry name" value="Zinc/RING finger domain, C3HC4 (zinc finger)"/>
    <property type="match status" value="1"/>
</dbReference>
<dbReference type="Pfam" id="PF00400">
    <property type="entry name" value="WD40"/>
    <property type="match status" value="2"/>
</dbReference>
<gene>
    <name evidence="5" type="ORF">RFI_02032</name>
</gene>
<evidence type="ECO:0000256" key="3">
    <source>
        <dbReference type="PROSITE-ProRule" id="PRU00221"/>
    </source>
</evidence>
<comment type="caution">
    <text evidence="5">The sequence shown here is derived from an EMBL/GenBank/DDBJ whole genome shotgun (WGS) entry which is preliminary data.</text>
</comment>
<feature type="repeat" description="WD" evidence="3">
    <location>
        <begin position="379"/>
        <end position="426"/>
    </location>
</feature>
<dbReference type="InterPro" id="IPR036322">
    <property type="entry name" value="WD40_repeat_dom_sf"/>
</dbReference>
<dbReference type="InterPro" id="IPR015943">
    <property type="entry name" value="WD40/YVTN_repeat-like_dom_sf"/>
</dbReference>
<dbReference type="InterPro" id="IPR001680">
    <property type="entry name" value="WD40_rpt"/>
</dbReference>
<accession>X6PBI6</accession>
<evidence type="ECO:0000313" key="6">
    <source>
        <dbReference type="Proteomes" id="UP000023152"/>
    </source>
</evidence>
<dbReference type="GO" id="GO:1990234">
    <property type="term" value="C:transferase complex"/>
    <property type="evidence" value="ECO:0007669"/>
    <property type="project" value="UniProtKB-ARBA"/>
</dbReference>
<keyword evidence="4" id="KW-0175">Coiled coil</keyword>
<evidence type="ECO:0000256" key="1">
    <source>
        <dbReference type="ARBA" id="ARBA00022574"/>
    </source>
</evidence>
<keyword evidence="1 3" id="KW-0853">WD repeat</keyword>